<dbReference type="SUPFAM" id="SSF51445">
    <property type="entry name" value="(Trans)glycosidases"/>
    <property type="match status" value="1"/>
</dbReference>
<feature type="domain" description="Glycosyl hydrolase family 13 catalytic" evidence="3">
    <location>
        <begin position="126"/>
        <end position="516"/>
    </location>
</feature>
<dbReference type="SMART" id="SM00642">
    <property type="entry name" value="Aamy"/>
    <property type="match status" value="1"/>
</dbReference>
<dbReference type="GO" id="GO:0004558">
    <property type="term" value="F:alpha-1,4-glucosidase activity"/>
    <property type="evidence" value="ECO:0007669"/>
    <property type="project" value="UniProtKB-EC"/>
</dbReference>
<dbReference type="InterPro" id="IPR006047">
    <property type="entry name" value="GH13_cat_dom"/>
</dbReference>
<dbReference type="PANTHER" id="PTHR10357">
    <property type="entry name" value="ALPHA-AMYLASE FAMILY MEMBER"/>
    <property type="match status" value="1"/>
</dbReference>
<sequence length="589" mass="67067">MSYRPFAIGEVQMHYHDWEPFCVDPLTPELGEEVTLRLRTRAKEGYLILERYGEVERRPLKAVKGGLEITVPMYSSPLRYCFFLSRERCYVSSGGSQGTMPRYDRFFHLLSAPSVPEWAVGAVFYQIFPDRFKNGDPSNEAKAAQWVYEGRPIVKKGWDEPVEPKFGAHQHYGGDLEGIRQELGYLQDLGVEALYLTPILPSPSSHRYDALDYLNTDVRLGGNEAFERLVADLHARGMKIVLDGVFNHIGSAHPDFQKALKDPDSPEAGQFTFHADGTYAAFFGVKTLPKLDYANPLTVERWLDGYHAPVRHWIRKGADGWRLDVAHQIGEGGTDRGNTELLRLIHRNSREENPEAFVFGELFFDTTEKLRQHTLDGSMHYAGFANPVMEWLSGRNVYGWPVQVSTQEVWATLWDHYTALPLQVRQCMYTLLGSHDIPRPLWRLRGDVGKFKLALGLLLSFPGAPGIYYGDEIGLEQANDYDDFVGDPMCRGTFPWDERRWNQEVRSWVRQLIALRKAVPALRRGGLQPLAVSNTLLSFRRIYAGEEVWVYAALEPTVLELPMATDLLAGREVSGRLELQGLGLYRLKR</sequence>
<dbReference type="Proteomes" id="UP000265341">
    <property type="component" value="Unassembled WGS sequence"/>
</dbReference>
<protein>
    <submittedName>
        <fullName evidence="4">Maltodextrin glucosidase</fullName>
        <ecNumber evidence="4">3.2.1.20</ecNumber>
    </submittedName>
</protein>
<accession>A0A399EZE1</accession>
<keyword evidence="1 4" id="KW-0378">Hydrolase</keyword>
<evidence type="ECO:0000256" key="1">
    <source>
        <dbReference type="ARBA" id="ARBA00022801"/>
    </source>
</evidence>
<dbReference type="GO" id="GO:0005975">
    <property type="term" value="P:carbohydrate metabolic process"/>
    <property type="evidence" value="ECO:0007669"/>
    <property type="project" value="InterPro"/>
</dbReference>
<dbReference type="EC" id="3.2.1.20" evidence="4"/>
<gene>
    <name evidence="4" type="primary">malZ</name>
    <name evidence="4" type="ORF">Mrose_00561</name>
</gene>
<dbReference type="CDD" id="cd11338">
    <property type="entry name" value="AmyAc_CMD"/>
    <property type="match status" value="1"/>
</dbReference>
<comment type="caution">
    <text evidence="4">The sequence shown here is derived from an EMBL/GenBank/DDBJ whole genome shotgun (WGS) entry which is preliminary data.</text>
</comment>
<evidence type="ECO:0000313" key="5">
    <source>
        <dbReference type="Proteomes" id="UP000265341"/>
    </source>
</evidence>
<dbReference type="EMBL" id="QWLA01000006">
    <property type="protein sequence ID" value="RIH88955.1"/>
    <property type="molecule type" value="Genomic_DNA"/>
</dbReference>
<evidence type="ECO:0000259" key="3">
    <source>
        <dbReference type="SMART" id="SM00642"/>
    </source>
</evidence>
<dbReference type="CDD" id="cd02857">
    <property type="entry name" value="E_set_CDase_PDE_N"/>
    <property type="match status" value="1"/>
</dbReference>
<dbReference type="AlphaFoldDB" id="A0A399EZE1"/>
<dbReference type="InterPro" id="IPR017853">
    <property type="entry name" value="GH"/>
</dbReference>
<evidence type="ECO:0000313" key="4">
    <source>
        <dbReference type="EMBL" id="RIH88955.1"/>
    </source>
</evidence>
<keyword evidence="2 4" id="KW-0326">Glycosidase</keyword>
<keyword evidence="5" id="KW-1185">Reference proteome</keyword>
<reference evidence="4 5" key="1">
    <citation type="submission" date="2018-08" db="EMBL/GenBank/DDBJ databases">
        <title>Meiothermus roseus NBRC 110900 genome sequencing project.</title>
        <authorList>
            <person name="Da Costa M.S."/>
            <person name="Albuquerque L."/>
            <person name="Raposo P."/>
            <person name="Froufe H.J.C."/>
            <person name="Barroso C.S."/>
            <person name="Egas C."/>
        </authorList>
    </citation>
    <scope>NUCLEOTIDE SEQUENCE [LARGE SCALE GENOMIC DNA]</scope>
    <source>
        <strain evidence="4 5">NBRC 110900</strain>
    </source>
</reference>
<dbReference type="PANTHER" id="PTHR10357:SF210">
    <property type="entry name" value="MALTODEXTRIN GLUCOSIDASE"/>
    <property type="match status" value="1"/>
</dbReference>
<proteinExistence type="predicted"/>
<dbReference type="Pfam" id="PF00128">
    <property type="entry name" value="Alpha-amylase"/>
    <property type="match status" value="2"/>
</dbReference>
<name>A0A399EZE1_9DEIN</name>
<dbReference type="Gene3D" id="3.20.20.80">
    <property type="entry name" value="Glycosidases"/>
    <property type="match status" value="1"/>
</dbReference>
<dbReference type="InterPro" id="IPR004185">
    <property type="entry name" value="Glyco_hydro_13_lg-like_dom"/>
</dbReference>
<evidence type="ECO:0000256" key="2">
    <source>
        <dbReference type="ARBA" id="ARBA00023295"/>
    </source>
</evidence>
<organism evidence="4 5">
    <name type="scientific">Calidithermus roseus</name>
    <dbReference type="NCBI Taxonomy" id="1644118"/>
    <lineage>
        <taxon>Bacteria</taxon>
        <taxon>Thermotogati</taxon>
        <taxon>Deinococcota</taxon>
        <taxon>Deinococci</taxon>
        <taxon>Thermales</taxon>
        <taxon>Thermaceae</taxon>
        <taxon>Calidithermus</taxon>
    </lineage>
</organism>